<accession>W1YBD4</accession>
<dbReference type="InterPro" id="IPR024909">
    <property type="entry name" value="Cys-tRNA/MSH_ligase"/>
</dbReference>
<evidence type="ECO:0000313" key="6">
    <source>
        <dbReference type="EMBL" id="ETJ39701.1"/>
    </source>
</evidence>
<dbReference type="GO" id="GO:0005829">
    <property type="term" value="C:cytosol"/>
    <property type="evidence" value="ECO:0007669"/>
    <property type="project" value="TreeGrafter"/>
</dbReference>
<evidence type="ECO:0000259" key="5">
    <source>
        <dbReference type="Pfam" id="PF01406"/>
    </source>
</evidence>
<dbReference type="GO" id="GO:0005524">
    <property type="term" value="F:ATP binding"/>
    <property type="evidence" value="ECO:0007669"/>
    <property type="project" value="UniProtKB-KW"/>
</dbReference>
<name>W1YBD4_9ZZZZ</name>
<sequence>TTDTAPALRLYDSAARAVVPLAPTVTPGTVAIYLCGATVQGSPHIGHMRSGIAFDVLRRWLERCGQRVLLVRNVTDIDDK</sequence>
<dbReference type="GO" id="GO:0004817">
    <property type="term" value="F:cysteine-tRNA ligase activity"/>
    <property type="evidence" value="ECO:0007669"/>
    <property type="project" value="TreeGrafter"/>
</dbReference>
<dbReference type="SUPFAM" id="SSF52374">
    <property type="entry name" value="Nucleotidylyl transferase"/>
    <property type="match status" value="1"/>
</dbReference>
<evidence type="ECO:0000256" key="3">
    <source>
        <dbReference type="ARBA" id="ARBA00022741"/>
    </source>
</evidence>
<keyword evidence="4" id="KW-0067">ATP-binding</keyword>
<reference evidence="6" key="1">
    <citation type="submission" date="2013-12" db="EMBL/GenBank/DDBJ databases">
        <title>A Varibaculum cambriense genome reconstructed from a premature infant gut community with otherwise low bacterial novelty that shifts toward anaerobic metabolism during the third week of life.</title>
        <authorList>
            <person name="Brown C.T."/>
            <person name="Sharon I."/>
            <person name="Thomas B.C."/>
            <person name="Castelle C.J."/>
            <person name="Morowitz M.J."/>
            <person name="Banfield J.F."/>
        </authorList>
    </citation>
    <scope>NUCLEOTIDE SEQUENCE</scope>
</reference>
<proteinExistence type="predicted"/>
<evidence type="ECO:0000256" key="2">
    <source>
        <dbReference type="ARBA" id="ARBA00022598"/>
    </source>
</evidence>
<keyword evidence="2 6" id="KW-0436">Ligase</keyword>
<dbReference type="EMBL" id="AZMM01006424">
    <property type="protein sequence ID" value="ETJ39701.1"/>
    <property type="molecule type" value="Genomic_DNA"/>
</dbReference>
<protein>
    <submittedName>
        <fullName evidence="6">Cysteine-tRNA ligase</fullName>
    </submittedName>
</protein>
<feature type="domain" description="tRNA synthetases class I catalytic" evidence="5">
    <location>
        <begin position="25"/>
        <end position="80"/>
    </location>
</feature>
<keyword evidence="3" id="KW-0547">Nucleotide-binding</keyword>
<dbReference type="Pfam" id="PF01406">
    <property type="entry name" value="tRNA-synt_1e"/>
    <property type="match status" value="1"/>
</dbReference>
<organism evidence="6">
    <name type="scientific">human gut metagenome</name>
    <dbReference type="NCBI Taxonomy" id="408170"/>
    <lineage>
        <taxon>unclassified sequences</taxon>
        <taxon>metagenomes</taxon>
        <taxon>organismal metagenomes</taxon>
    </lineage>
</organism>
<feature type="non-terminal residue" evidence="6">
    <location>
        <position position="80"/>
    </location>
</feature>
<comment type="caution">
    <text evidence="6">The sequence shown here is derived from an EMBL/GenBank/DDBJ whole genome shotgun (WGS) entry which is preliminary data.</text>
</comment>
<dbReference type="AlphaFoldDB" id="W1YBD4"/>
<gene>
    <name evidence="6" type="ORF">Q604_UNBC06424G0001</name>
</gene>
<evidence type="ECO:0000256" key="1">
    <source>
        <dbReference type="ARBA" id="ARBA00022490"/>
    </source>
</evidence>
<dbReference type="GO" id="GO:0006423">
    <property type="term" value="P:cysteinyl-tRNA aminoacylation"/>
    <property type="evidence" value="ECO:0007669"/>
    <property type="project" value="TreeGrafter"/>
</dbReference>
<dbReference type="Gene3D" id="3.40.50.620">
    <property type="entry name" value="HUPs"/>
    <property type="match status" value="1"/>
</dbReference>
<keyword evidence="1" id="KW-0963">Cytoplasm</keyword>
<dbReference type="InterPro" id="IPR014729">
    <property type="entry name" value="Rossmann-like_a/b/a_fold"/>
</dbReference>
<dbReference type="PANTHER" id="PTHR10890">
    <property type="entry name" value="CYSTEINYL-TRNA SYNTHETASE"/>
    <property type="match status" value="1"/>
</dbReference>
<feature type="non-terminal residue" evidence="6">
    <location>
        <position position="1"/>
    </location>
</feature>
<evidence type="ECO:0000256" key="4">
    <source>
        <dbReference type="ARBA" id="ARBA00022840"/>
    </source>
</evidence>
<dbReference type="InterPro" id="IPR032678">
    <property type="entry name" value="tRNA-synt_1_cat_dom"/>
</dbReference>
<dbReference type="PANTHER" id="PTHR10890:SF30">
    <property type="entry name" value="CYSTEINE--TRNA LIGASE"/>
    <property type="match status" value="1"/>
</dbReference>